<sequence>MPELQDVSDTESEADTVDDTDEESDEDVWYDAESTFGNSPEDSDSDDDGIVLNYESDLE</sequence>
<feature type="non-terminal residue" evidence="2">
    <location>
        <position position="59"/>
    </location>
</feature>
<accession>A0ABR3EI02</accession>
<name>A0ABR3EI02_9AGAR</name>
<evidence type="ECO:0000313" key="3">
    <source>
        <dbReference type="Proteomes" id="UP001465976"/>
    </source>
</evidence>
<gene>
    <name evidence="2" type="ORF">V5O48_019576</name>
</gene>
<feature type="region of interest" description="Disordered" evidence="1">
    <location>
        <begin position="1"/>
        <end position="59"/>
    </location>
</feature>
<evidence type="ECO:0000256" key="1">
    <source>
        <dbReference type="SAM" id="MobiDB-lite"/>
    </source>
</evidence>
<dbReference type="EMBL" id="JBAHYK010005410">
    <property type="protein sequence ID" value="KAL0562511.1"/>
    <property type="molecule type" value="Genomic_DNA"/>
</dbReference>
<proteinExistence type="predicted"/>
<protein>
    <submittedName>
        <fullName evidence="2">Uncharacterized protein</fullName>
    </submittedName>
</protein>
<feature type="compositionally biased region" description="Acidic residues" evidence="1">
    <location>
        <begin position="1"/>
        <end position="30"/>
    </location>
</feature>
<keyword evidence="3" id="KW-1185">Reference proteome</keyword>
<reference evidence="2 3" key="1">
    <citation type="submission" date="2024-02" db="EMBL/GenBank/DDBJ databases">
        <title>A draft genome for the cacao thread blight pathogen Marasmius crinis-equi.</title>
        <authorList>
            <person name="Cohen S.P."/>
            <person name="Baruah I.K."/>
            <person name="Amoako-Attah I."/>
            <person name="Bukari Y."/>
            <person name="Meinhardt L.W."/>
            <person name="Bailey B.A."/>
        </authorList>
    </citation>
    <scope>NUCLEOTIDE SEQUENCE [LARGE SCALE GENOMIC DNA]</scope>
    <source>
        <strain evidence="2 3">GH-76</strain>
    </source>
</reference>
<organism evidence="2 3">
    <name type="scientific">Marasmius crinis-equi</name>
    <dbReference type="NCBI Taxonomy" id="585013"/>
    <lineage>
        <taxon>Eukaryota</taxon>
        <taxon>Fungi</taxon>
        <taxon>Dikarya</taxon>
        <taxon>Basidiomycota</taxon>
        <taxon>Agaricomycotina</taxon>
        <taxon>Agaricomycetes</taxon>
        <taxon>Agaricomycetidae</taxon>
        <taxon>Agaricales</taxon>
        <taxon>Marasmiineae</taxon>
        <taxon>Marasmiaceae</taxon>
        <taxon>Marasmius</taxon>
    </lineage>
</organism>
<comment type="caution">
    <text evidence="2">The sequence shown here is derived from an EMBL/GenBank/DDBJ whole genome shotgun (WGS) entry which is preliminary data.</text>
</comment>
<dbReference type="Proteomes" id="UP001465976">
    <property type="component" value="Unassembled WGS sequence"/>
</dbReference>
<evidence type="ECO:0000313" key="2">
    <source>
        <dbReference type="EMBL" id="KAL0562511.1"/>
    </source>
</evidence>